<protein>
    <submittedName>
        <fullName evidence="1">42035_t:CDS:1</fullName>
    </submittedName>
</protein>
<dbReference type="EMBL" id="CAJVQB010110971">
    <property type="protein sequence ID" value="CAG8852323.1"/>
    <property type="molecule type" value="Genomic_DNA"/>
</dbReference>
<accession>A0ABN7XAY9</accession>
<evidence type="ECO:0000313" key="2">
    <source>
        <dbReference type="Proteomes" id="UP000789901"/>
    </source>
</evidence>
<dbReference type="Proteomes" id="UP000789901">
    <property type="component" value="Unassembled WGS sequence"/>
</dbReference>
<organism evidence="1 2">
    <name type="scientific">Gigaspora margarita</name>
    <dbReference type="NCBI Taxonomy" id="4874"/>
    <lineage>
        <taxon>Eukaryota</taxon>
        <taxon>Fungi</taxon>
        <taxon>Fungi incertae sedis</taxon>
        <taxon>Mucoromycota</taxon>
        <taxon>Glomeromycotina</taxon>
        <taxon>Glomeromycetes</taxon>
        <taxon>Diversisporales</taxon>
        <taxon>Gigasporaceae</taxon>
        <taxon>Gigaspora</taxon>
    </lineage>
</organism>
<proteinExistence type="predicted"/>
<keyword evidence="2" id="KW-1185">Reference proteome</keyword>
<name>A0ABN7XAY9_GIGMA</name>
<feature type="non-terminal residue" evidence="1">
    <location>
        <position position="79"/>
    </location>
</feature>
<comment type="caution">
    <text evidence="1">The sequence shown here is derived from an EMBL/GenBank/DDBJ whole genome shotgun (WGS) entry which is preliminary data.</text>
</comment>
<sequence length="79" mass="9020">FVIGMVLKPQKIKKKQLGESKKLKANHKNQKIPFSKLQISEKIKEVIYSAAWLADGAAKPVALKLFIGLYKNHEEFLKK</sequence>
<feature type="non-terminal residue" evidence="1">
    <location>
        <position position="1"/>
    </location>
</feature>
<gene>
    <name evidence="1" type="ORF">GMARGA_LOCUS41168</name>
</gene>
<evidence type="ECO:0000313" key="1">
    <source>
        <dbReference type="EMBL" id="CAG8852323.1"/>
    </source>
</evidence>
<reference evidence="1 2" key="1">
    <citation type="submission" date="2021-06" db="EMBL/GenBank/DDBJ databases">
        <authorList>
            <person name="Kallberg Y."/>
            <person name="Tangrot J."/>
            <person name="Rosling A."/>
        </authorList>
    </citation>
    <scope>NUCLEOTIDE SEQUENCE [LARGE SCALE GENOMIC DNA]</scope>
    <source>
        <strain evidence="1 2">120-4 pot B 10/14</strain>
    </source>
</reference>